<protein>
    <submittedName>
        <fullName evidence="3">Uncharacterized protein</fullName>
    </submittedName>
</protein>
<name>A0A0S4U9R0_RALSL</name>
<feature type="chain" id="PRO_5006628542" evidence="2">
    <location>
        <begin position="24"/>
        <end position="349"/>
    </location>
</feature>
<dbReference type="AlphaFoldDB" id="A0A0S4U9R0"/>
<feature type="region of interest" description="Disordered" evidence="1">
    <location>
        <begin position="287"/>
        <end position="313"/>
    </location>
</feature>
<feature type="compositionally biased region" description="Basic and acidic residues" evidence="1">
    <location>
        <begin position="287"/>
        <end position="298"/>
    </location>
</feature>
<organism evidence="3">
    <name type="scientific">Ralstonia solanacearum</name>
    <name type="common">Pseudomonas solanacearum</name>
    <dbReference type="NCBI Taxonomy" id="305"/>
    <lineage>
        <taxon>Bacteria</taxon>
        <taxon>Pseudomonadati</taxon>
        <taxon>Pseudomonadota</taxon>
        <taxon>Betaproteobacteria</taxon>
        <taxon>Burkholderiales</taxon>
        <taxon>Burkholderiaceae</taxon>
        <taxon>Ralstonia</taxon>
        <taxon>Ralstonia solanacearum species complex</taxon>
    </lineage>
</organism>
<evidence type="ECO:0000256" key="1">
    <source>
        <dbReference type="SAM" id="MobiDB-lite"/>
    </source>
</evidence>
<dbReference type="EMBL" id="LN899821">
    <property type="protein sequence ID" value="CUV18561.1"/>
    <property type="molecule type" value="Genomic_DNA"/>
</dbReference>
<evidence type="ECO:0000313" key="3">
    <source>
        <dbReference type="EMBL" id="CUV18561.1"/>
    </source>
</evidence>
<gene>
    <name evidence="3" type="ORF">PSS4_v1_680009</name>
</gene>
<feature type="compositionally biased region" description="Polar residues" evidence="1">
    <location>
        <begin position="334"/>
        <end position="349"/>
    </location>
</feature>
<feature type="region of interest" description="Disordered" evidence="1">
    <location>
        <begin position="328"/>
        <end position="349"/>
    </location>
</feature>
<reference evidence="3" key="1">
    <citation type="submission" date="2015-10" db="EMBL/GenBank/DDBJ databases">
        <authorList>
            <person name="Gilbert D.G."/>
        </authorList>
    </citation>
    <scope>NUCLEOTIDE SEQUENCE</scope>
    <source>
        <strain evidence="3">Phyl III-seqv23</strain>
    </source>
</reference>
<proteinExistence type="predicted"/>
<feature type="region of interest" description="Disordered" evidence="1">
    <location>
        <begin position="76"/>
        <end position="124"/>
    </location>
</feature>
<sequence>MWPSSLRRRRMVASATLSLSAIAPDAGHAAAGSVRSVLRTRAANASGLRYLTTKLPGASRRKALIDAAVWITGRSRKAGDRSTQDTGWPNARSSQNINRYSCPAGGAGQRKRAAISGMRRPTSQQTRPYTMMNHVAYANMAGSCVPGRCAKVRRTRCASASTRTARSSSTSRMNPVARCSACRPVRAVSAACVMATKLPLRMGCESWPKNSSSSARAMVLHSAPYCADETRPRGEASICGAIPAAATSGCTSSPRERASARVSATRLMEMVPFSWCFIVVAEGKKQKEKGGKQMDRGPDAVSPRTAGAGPAWQIRSRRLIVTGIEAVPAPAYTDSPSNDRATPAQGTTV</sequence>
<accession>A0A0S4U9R0</accession>
<evidence type="ECO:0000256" key="2">
    <source>
        <dbReference type="SAM" id="SignalP"/>
    </source>
</evidence>
<keyword evidence="2" id="KW-0732">Signal</keyword>
<feature type="compositionally biased region" description="Polar residues" evidence="1">
    <location>
        <begin position="84"/>
        <end position="99"/>
    </location>
</feature>
<feature type="signal peptide" evidence="2">
    <location>
        <begin position="1"/>
        <end position="23"/>
    </location>
</feature>